<dbReference type="GeneID" id="81355312"/>
<dbReference type="OrthoDB" id="4368963at2759"/>
<sequence length="63" mass="7199">MTKTSHAKMERMLKKFIHEVRTGVRDGSTVSSIADSHVPSEKEAWEEIRRELQSVGITVELFV</sequence>
<evidence type="ECO:0000313" key="2">
    <source>
        <dbReference type="Proteomes" id="UP001149074"/>
    </source>
</evidence>
<dbReference type="AlphaFoldDB" id="A0A9W9FNQ4"/>
<gene>
    <name evidence="1" type="ORF">N7532_003839</name>
</gene>
<dbReference type="RefSeq" id="XP_056476690.1">
    <property type="nucleotide sequence ID" value="XM_056616333.1"/>
</dbReference>
<dbReference type="Proteomes" id="UP001149074">
    <property type="component" value="Unassembled WGS sequence"/>
</dbReference>
<name>A0A9W9FNQ4_9EURO</name>
<reference evidence="1" key="1">
    <citation type="submission" date="2022-11" db="EMBL/GenBank/DDBJ databases">
        <authorList>
            <person name="Petersen C."/>
        </authorList>
    </citation>
    <scope>NUCLEOTIDE SEQUENCE</scope>
    <source>
        <strain evidence="1">IBT 30761</strain>
    </source>
</reference>
<reference evidence="1" key="2">
    <citation type="journal article" date="2023" name="IMA Fungus">
        <title>Comparative genomic study of the Penicillium genus elucidates a diverse pangenome and 15 lateral gene transfer events.</title>
        <authorList>
            <person name="Petersen C."/>
            <person name="Sorensen T."/>
            <person name="Nielsen M.R."/>
            <person name="Sondergaard T.E."/>
            <person name="Sorensen J.L."/>
            <person name="Fitzpatrick D.A."/>
            <person name="Frisvad J.C."/>
            <person name="Nielsen K.L."/>
        </authorList>
    </citation>
    <scope>NUCLEOTIDE SEQUENCE</scope>
    <source>
        <strain evidence="1">IBT 30761</strain>
    </source>
</reference>
<accession>A0A9W9FNQ4</accession>
<proteinExistence type="predicted"/>
<evidence type="ECO:0000313" key="1">
    <source>
        <dbReference type="EMBL" id="KAJ5103310.1"/>
    </source>
</evidence>
<keyword evidence="2" id="KW-1185">Reference proteome</keyword>
<protein>
    <submittedName>
        <fullName evidence="1">Uncharacterized protein</fullName>
    </submittedName>
</protein>
<dbReference type="EMBL" id="JAPQKI010000004">
    <property type="protein sequence ID" value="KAJ5103310.1"/>
    <property type="molecule type" value="Genomic_DNA"/>
</dbReference>
<organism evidence="1 2">
    <name type="scientific">Penicillium argentinense</name>
    <dbReference type="NCBI Taxonomy" id="1131581"/>
    <lineage>
        <taxon>Eukaryota</taxon>
        <taxon>Fungi</taxon>
        <taxon>Dikarya</taxon>
        <taxon>Ascomycota</taxon>
        <taxon>Pezizomycotina</taxon>
        <taxon>Eurotiomycetes</taxon>
        <taxon>Eurotiomycetidae</taxon>
        <taxon>Eurotiales</taxon>
        <taxon>Aspergillaceae</taxon>
        <taxon>Penicillium</taxon>
    </lineage>
</organism>
<comment type="caution">
    <text evidence="1">The sequence shown here is derived from an EMBL/GenBank/DDBJ whole genome shotgun (WGS) entry which is preliminary data.</text>
</comment>